<proteinExistence type="predicted"/>
<dbReference type="RefSeq" id="WP_013071960.1">
    <property type="nucleotide sequence ID" value="NZ_CAJXAW010000014.1"/>
</dbReference>
<feature type="transmembrane region" description="Helical" evidence="1">
    <location>
        <begin position="12"/>
        <end position="31"/>
    </location>
</feature>
<dbReference type="OMA" id="FHIRQAF"/>
<name>A0A3D5IZF7_9FLAO</name>
<keyword evidence="1" id="KW-1133">Transmembrane helix</keyword>
<keyword evidence="1" id="KW-0812">Transmembrane</keyword>
<evidence type="ECO:0000313" key="3">
    <source>
        <dbReference type="Proteomes" id="UP000264330"/>
    </source>
</evidence>
<accession>A0A3D5IZF7</accession>
<dbReference type="EMBL" id="DPMF01000113">
    <property type="protein sequence ID" value="HCV80410.1"/>
    <property type="molecule type" value="Genomic_DNA"/>
</dbReference>
<evidence type="ECO:0000313" key="2">
    <source>
        <dbReference type="EMBL" id="HCV80410.1"/>
    </source>
</evidence>
<protein>
    <recommendedName>
        <fullName evidence="4">DUF4870 domain-containing protein</fullName>
    </recommendedName>
</protein>
<keyword evidence="1" id="KW-0472">Membrane</keyword>
<evidence type="ECO:0008006" key="4">
    <source>
        <dbReference type="Google" id="ProtNLM"/>
    </source>
</evidence>
<dbReference type="Proteomes" id="UP000264330">
    <property type="component" value="Unassembled WGS sequence"/>
</dbReference>
<evidence type="ECO:0000256" key="1">
    <source>
        <dbReference type="SAM" id="Phobius"/>
    </source>
</evidence>
<gene>
    <name evidence="2" type="ORF">DGQ38_05110</name>
</gene>
<organism evidence="2 3">
    <name type="scientific">Zunongwangia profunda</name>
    <dbReference type="NCBI Taxonomy" id="398743"/>
    <lineage>
        <taxon>Bacteria</taxon>
        <taxon>Pseudomonadati</taxon>
        <taxon>Bacteroidota</taxon>
        <taxon>Flavobacteriia</taxon>
        <taxon>Flavobacteriales</taxon>
        <taxon>Flavobacteriaceae</taxon>
        <taxon>Zunongwangia</taxon>
    </lineage>
</organism>
<reference evidence="2 3" key="1">
    <citation type="journal article" date="2018" name="Nat. Biotechnol.">
        <title>A standardized bacterial taxonomy based on genome phylogeny substantially revises the tree of life.</title>
        <authorList>
            <person name="Parks D.H."/>
            <person name="Chuvochina M."/>
            <person name="Waite D.W."/>
            <person name="Rinke C."/>
            <person name="Skarshewski A."/>
            <person name="Chaumeil P.A."/>
            <person name="Hugenholtz P."/>
        </authorList>
    </citation>
    <scope>NUCLEOTIDE SEQUENCE [LARGE SCALE GENOMIC DNA]</scope>
    <source>
        <strain evidence="2">UBA9359</strain>
    </source>
</reference>
<dbReference type="AlphaFoldDB" id="A0A3D5IZF7"/>
<comment type="caution">
    <text evidence="2">The sequence shown here is derived from an EMBL/GenBank/DDBJ whole genome shotgun (WGS) entry which is preliminary data.</text>
</comment>
<sequence>MSPQPQNSSNNGKTAAITAYITIFGFIIAIFMNMDDKHKLASFHIRQAFGTHLIFYLLGAIASMFSDLFIPTAFYLVSVIIWIYGLIAAVQGEFKMIPYIGVYFQKWFKSIT</sequence>